<sequence length="112" mass="13356">MDQPGGQCHWTEDYLSGSSCHRTAYTPQYFAYMSTMRRFRSPVRRYFWNLWDPAVVVTWMRSQEVCITSLLLRLDRPFAKILVLILYNVSFKKIQRRKSCRHTPLKCSLSLD</sequence>
<dbReference type="AlphaFoldDB" id="A0A6P5KBA1"/>
<dbReference type="Proteomes" id="UP000515140">
    <property type="component" value="Unplaced"/>
</dbReference>
<gene>
    <name evidence="2" type="primary">LOC110208883</name>
</gene>
<dbReference type="RefSeq" id="XP_020842765.1">
    <property type="nucleotide sequence ID" value="XM_020987106.1"/>
</dbReference>
<dbReference type="GeneID" id="110208883"/>
<accession>A0A6P5KBA1</accession>
<evidence type="ECO:0000313" key="1">
    <source>
        <dbReference type="Proteomes" id="UP000515140"/>
    </source>
</evidence>
<protein>
    <submittedName>
        <fullName evidence="2">Uncharacterized protein LOC110208883 isoform X5</fullName>
    </submittedName>
</protein>
<reference evidence="2" key="1">
    <citation type="submission" date="2025-08" db="UniProtKB">
        <authorList>
            <consortium name="RefSeq"/>
        </authorList>
    </citation>
    <scope>IDENTIFICATION</scope>
    <source>
        <tissue evidence="2">Spleen</tissue>
    </source>
</reference>
<organism evidence="1 2">
    <name type="scientific">Phascolarctos cinereus</name>
    <name type="common">Koala</name>
    <dbReference type="NCBI Taxonomy" id="38626"/>
    <lineage>
        <taxon>Eukaryota</taxon>
        <taxon>Metazoa</taxon>
        <taxon>Chordata</taxon>
        <taxon>Craniata</taxon>
        <taxon>Vertebrata</taxon>
        <taxon>Euteleostomi</taxon>
        <taxon>Mammalia</taxon>
        <taxon>Metatheria</taxon>
        <taxon>Diprotodontia</taxon>
        <taxon>Phascolarctidae</taxon>
        <taxon>Phascolarctos</taxon>
    </lineage>
</organism>
<proteinExistence type="predicted"/>
<evidence type="ECO:0000313" key="2">
    <source>
        <dbReference type="RefSeq" id="XP_020842765.1"/>
    </source>
</evidence>
<keyword evidence="1" id="KW-1185">Reference proteome</keyword>
<name>A0A6P5KBA1_PHACI</name>